<feature type="transmembrane region" description="Helical" evidence="7">
    <location>
        <begin position="393"/>
        <end position="417"/>
    </location>
</feature>
<keyword evidence="6 7" id="KW-0472">Membrane</keyword>
<keyword evidence="4 7" id="KW-0812">Transmembrane</keyword>
<feature type="domain" description="TRAP C4-dicarboxylate transport system permease DctM subunit" evidence="8">
    <location>
        <begin position="6"/>
        <end position="412"/>
    </location>
</feature>
<gene>
    <name evidence="9" type="ORF">ACFOUV_15565</name>
</gene>
<sequence length="422" mass="45691">MILLFSIFFILLLLRVPVAISLAVSSIIMLLQGNFNLDMFAHRMFSSLDSFTLMTIPGFVLAGVILAKGGITKYLIEAIRSWIAHLPGGLSVVAILACMFFASISGSSPATAAAVGAIMIPSMIKNNYSAKYSMGIVAAGGTLGILLPPSIALIMYGVIAQVSIGDLFIAGIIPGILLGLALVTVAIFFAWKNGYKSEGKSSWAERGKHSLKAIWGAFLPFIILGSIYSGVATPTEAAVISVFYALFVSVFIYKELLWKDVRPILVETINITSMIFLIIGAASLFSLYLTNEQIPQQLGQWIQDANMSKTLFFISTGILFFILGMFLDPISVIVITLPIFLPVLEVLDINSIHFAIVMTINIELAMITPPVGLNLFVVSSIARKKMGHAVQGVLPFMLVMVFVLIIIIAIPSISTWLPQFMK</sequence>
<dbReference type="RefSeq" id="WP_379497703.1">
    <property type="nucleotide sequence ID" value="NZ_JBHSAO010000011.1"/>
</dbReference>
<evidence type="ECO:0000313" key="10">
    <source>
        <dbReference type="Proteomes" id="UP001595772"/>
    </source>
</evidence>
<comment type="subcellular location">
    <subcellularLocation>
        <location evidence="1">Cell inner membrane</location>
        <topology evidence="1">Multi-pass membrane protein</topology>
    </subcellularLocation>
</comment>
<keyword evidence="3" id="KW-0997">Cell inner membrane</keyword>
<feature type="transmembrane region" description="Helical" evidence="7">
    <location>
        <begin position="310"/>
        <end position="340"/>
    </location>
</feature>
<protein>
    <submittedName>
        <fullName evidence="9">TRAP transporter large permease</fullName>
    </submittedName>
</protein>
<dbReference type="InterPro" id="IPR010656">
    <property type="entry name" value="DctM"/>
</dbReference>
<reference evidence="10" key="1">
    <citation type="journal article" date="2019" name="Int. J. Syst. Evol. Microbiol.">
        <title>The Global Catalogue of Microorganisms (GCM) 10K type strain sequencing project: providing services to taxonomists for standard genome sequencing and annotation.</title>
        <authorList>
            <consortium name="The Broad Institute Genomics Platform"/>
            <consortium name="The Broad Institute Genome Sequencing Center for Infectious Disease"/>
            <person name="Wu L."/>
            <person name="Ma J."/>
        </authorList>
    </citation>
    <scope>NUCLEOTIDE SEQUENCE [LARGE SCALE GENOMIC DNA]</scope>
    <source>
        <strain evidence="10">IBRC-M 10703</strain>
    </source>
</reference>
<dbReference type="NCBIfam" id="TIGR00786">
    <property type="entry name" value="dctM"/>
    <property type="match status" value="1"/>
</dbReference>
<evidence type="ECO:0000256" key="7">
    <source>
        <dbReference type="SAM" id="Phobius"/>
    </source>
</evidence>
<dbReference type="Pfam" id="PF06808">
    <property type="entry name" value="DctM"/>
    <property type="match status" value="1"/>
</dbReference>
<evidence type="ECO:0000313" key="9">
    <source>
        <dbReference type="EMBL" id="MFC4025213.1"/>
    </source>
</evidence>
<feature type="transmembrane region" description="Helical" evidence="7">
    <location>
        <begin position="237"/>
        <end position="257"/>
    </location>
</feature>
<feature type="transmembrane region" description="Helical" evidence="7">
    <location>
        <begin position="136"/>
        <end position="162"/>
    </location>
</feature>
<evidence type="ECO:0000256" key="2">
    <source>
        <dbReference type="ARBA" id="ARBA00022475"/>
    </source>
</evidence>
<keyword evidence="2" id="KW-1003">Cell membrane</keyword>
<evidence type="ECO:0000256" key="6">
    <source>
        <dbReference type="ARBA" id="ARBA00023136"/>
    </source>
</evidence>
<keyword evidence="10" id="KW-1185">Reference proteome</keyword>
<feature type="transmembrane region" description="Helical" evidence="7">
    <location>
        <begin position="79"/>
        <end position="102"/>
    </location>
</feature>
<feature type="transmembrane region" description="Helical" evidence="7">
    <location>
        <begin position="47"/>
        <end position="67"/>
    </location>
</feature>
<accession>A0ABV8H2F5</accession>
<dbReference type="PANTHER" id="PTHR33362">
    <property type="entry name" value="SIALIC ACID TRAP TRANSPORTER PERMEASE PROTEIN SIAT-RELATED"/>
    <property type="match status" value="1"/>
</dbReference>
<feature type="transmembrane region" description="Helical" evidence="7">
    <location>
        <begin position="212"/>
        <end position="231"/>
    </location>
</feature>
<evidence type="ECO:0000256" key="5">
    <source>
        <dbReference type="ARBA" id="ARBA00022989"/>
    </source>
</evidence>
<keyword evidence="5 7" id="KW-1133">Transmembrane helix</keyword>
<dbReference type="InterPro" id="IPR004681">
    <property type="entry name" value="TRAP_DctM"/>
</dbReference>
<feature type="transmembrane region" description="Helical" evidence="7">
    <location>
        <begin position="352"/>
        <end position="373"/>
    </location>
</feature>
<evidence type="ECO:0000256" key="4">
    <source>
        <dbReference type="ARBA" id="ARBA00022692"/>
    </source>
</evidence>
<name>A0ABV8H2F5_9BACI</name>
<organism evidence="9 10">
    <name type="scientific">Oceanobacillus longus</name>
    <dbReference type="NCBI Taxonomy" id="930120"/>
    <lineage>
        <taxon>Bacteria</taxon>
        <taxon>Bacillati</taxon>
        <taxon>Bacillota</taxon>
        <taxon>Bacilli</taxon>
        <taxon>Bacillales</taxon>
        <taxon>Bacillaceae</taxon>
        <taxon>Oceanobacillus</taxon>
    </lineage>
</organism>
<proteinExistence type="predicted"/>
<dbReference type="PIRSF" id="PIRSF006066">
    <property type="entry name" value="HI0050"/>
    <property type="match status" value="1"/>
</dbReference>
<feature type="transmembrane region" description="Helical" evidence="7">
    <location>
        <begin position="269"/>
        <end position="290"/>
    </location>
</feature>
<evidence type="ECO:0000256" key="3">
    <source>
        <dbReference type="ARBA" id="ARBA00022519"/>
    </source>
</evidence>
<evidence type="ECO:0000259" key="8">
    <source>
        <dbReference type="Pfam" id="PF06808"/>
    </source>
</evidence>
<dbReference type="EMBL" id="JBHSAO010000011">
    <property type="protein sequence ID" value="MFC4025213.1"/>
    <property type="molecule type" value="Genomic_DNA"/>
</dbReference>
<dbReference type="Proteomes" id="UP001595772">
    <property type="component" value="Unassembled WGS sequence"/>
</dbReference>
<evidence type="ECO:0000256" key="1">
    <source>
        <dbReference type="ARBA" id="ARBA00004429"/>
    </source>
</evidence>
<dbReference type="PANTHER" id="PTHR33362:SF5">
    <property type="entry name" value="C4-DICARBOXYLATE TRAP TRANSPORTER LARGE PERMEASE PROTEIN DCTM"/>
    <property type="match status" value="1"/>
</dbReference>
<comment type="caution">
    <text evidence="9">The sequence shown here is derived from an EMBL/GenBank/DDBJ whole genome shotgun (WGS) entry which is preliminary data.</text>
</comment>
<feature type="transmembrane region" description="Helical" evidence="7">
    <location>
        <begin position="168"/>
        <end position="191"/>
    </location>
</feature>